<organism evidence="1 2">
    <name type="scientific">Paramecium octaurelia</name>
    <dbReference type="NCBI Taxonomy" id="43137"/>
    <lineage>
        <taxon>Eukaryota</taxon>
        <taxon>Sar</taxon>
        <taxon>Alveolata</taxon>
        <taxon>Ciliophora</taxon>
        <taxon>Intramacronucleata</taxon>
        <taxon>Oligohymenophorea</taxon>
        <taxon>Peniculida</taxon>
        <taxon>Parameciidae</taxon>
        <taxon>Paramecium</taxon>
    </lineage>
</organism>
<accession>A0A8S1X6T3</accession>
<dbReference type="EMBL" id="CAJJDP010000112">
    <property type="protein sequence ID" value="CAD8196489.1"/>
    <property type="molecule type" value="Genomic_DNA"/>
</dbReference>
<reference evidence="1" key="1">
    <citation type="submission" date="2021-01" db="EMBL/GenBank/DDBJ databases">
        <authorList>
            <consortium name="Genoscope - CEA"/>
            <person name="William W."/>
        </authorList>
    </citation>
    <scope>NUCLEOTIDE SEQUENCE</scope>
</reference>
<sequence>MNLLCTITINFKSGLQQYSQQLQNQLKEVLISSLRISMANS</sequence>
<keyword evidence="2" id="KW-1185">Reference proteome</keyword>
<evidence type="ECO:0000313" key="2">
    <source>
        <dbReference type="Proteomes" id="UP000683925"/>
    </source>
</evidence>
<comment type="caution">
    <text evidence="1">The sequence shown here is derived from an EMBL/GenBank/DDBJ whole genome shotgun (WGS) entry which is preliminary data.</text>
</comment>
<protein>
    <submittedName>
        <fullName evidence="1">Uncharacterized protein</fullName>
    </submittedName>
</protein>
<gene>
    <name evidence="1" type="ORF">POCTA_138.1.T1120005</name>
</gene>
<dbReference type="Proteomes" id="UP000683925">
    <property type="component" value="Unassembled WGS sequence"/>
</dbReference>
<name>A0A8S1X6T3_PAROT</name>
<proteinExistence type="predicted"/>
<dbReference type="AlphaFoldDB" id="A0A8S1X6T3"/>
<evidence type="ECO:0000313" key="1">
    <source>
        <dbReference type="EMBL" id="CAD8196489.1"/>
    </source>
</evidence>